<reference evidence="2" key="1">
    <citation type="journal article" date="2011" name="Genome Res.">
        <title>Phylogeny-wide analysis of social amoeba genomes highlights ancient origins for complex intercellular communication.</title>
        <authorList>
            <person name="Heidel A.J."/>
            <person name="Lawal H.M."/>
            <person name="Felder M."/>
            <person name="Schilde C."/>
            <person name="Helps N.R."/>
            <person name="Tunggal B."/>
            <person name="Rivero F."/>
            <person name="John U."/>
            <person name="Schleicher M."/>
            <person name="Eichinger L."/>
            <person name="Platzer M."/>
            <person name="Noegel A.A."/>
            <person name="Schaap P."/>
            <person name="Gloeckner G."/>
        </authorList>
    </citation>
    <scope>NUCLEOTIDE SEQUENCE [LARGE SCALE GENOMIC DNA]</scope>
    <source>
        <strain evidence="2">SH3</strain>
    </source>
</reference>
<dbReference type="OrthoDB" id="19174at2759"/>
<dbReference type="STRING" id="1054147.F4Q5H7"/>
<protein>
    <recommendedName>
        <fullName evidence="3">Ankyrin repeat-containing protein</fullName>
    </recommendedName>
</protein>
<sequence>MLQRGTNGKENYMAIMNIKCKICGSEESTSIWEFREHGINKCIPMIEKYFGLNQQPKEEEQEEKDSIKKRKTRKECEIIDTTIVKKIKSSSSGGTSTTITFQNIINVPFVRMVIFNHVGQLSRLLKANNSGVGRSMKGKDIIKIPHFGMITKFGMPWNFIKHYLPPTDKVLVKRRHYVMSQYCANQNATLGTLQHLLEWSKDYDPLDPLEECHLELVQNVARAGHVDILTLLLDRFPYLDLNGFSSMRGAAKNGHLDMVCLLSKKKDFKLICESAMYEAASNGRLKIVKFLHFDCKTECSEDDLNGAAKNGHLDTLRWLYHRYCGDYSGGGGGLSAKTFDKASKNGHLATVQWLTYMKTRCSEKAIDRASQNGHLHILRYLHSNNIFDSTTDAMDNSTKIEITKFLHYNMYEGATTNAMDNAASLGLLEIVQFLHEYRTEGCSTQAMTLAAKNGHLDVVKFLYTNRPQDRSTREALNKAIKKGHRDIEIYLTSGDDELFDITLDFDIRYVIQKGRMDLITLYERRYLQESLDAQEMYLAASHGQLEVLKFLQSILNLDPIPSNIMDIASTKGYLEIVKYLHFECNSKCTIESMNGAAIYGHLNVVRFLAENRSEKCSDKALECIGEYPNYQVIEYILSNKLIPKKNILSGPFIQAMRYDNGQTYKYYETLEMVDHYYNNDSSSS</sequence>
<dbReference type="Gene3D" id="1.25.40.20">
    <property type="entry name" value="Ankyrin repeat-containing domain"/>
    <property type="match status" value="2"/>
</dbReference>
<organism evidence="1 2">
    <name type="scientific">Cavenderia fasciculata</name>
    <name type="common">Slime mold</name>
    <name type="synonym">Dictyostelium fasciculatum</name>
    <dbReference type="NCBI Taxonomy" id="261658"/>
    <lineage>
        <taxon>Eukaryota</taxon>
        <taxon>Amoebozoa</taxon>
        <taxon>Evosea</taxon>
        <taxon>Eumycetozoa</taxon>
        <taxon>Dictyostelia</taxon>
        <taxon>Acytosteliales</taxon>
        <taxon>Cavenderiaceae</taxon>
        <taxon>Cavenderia</taxon>
    </lineage>
</organism>
<evidence type="ECO:0000313" key="1">
    <source>
        <dbReference type="EMBL" id="EGG17236.1"/>
    </source>
</evidence>
<dbReference type="EMBL" id="GL883021">
    <property type="protein sequence ID" value="EGG17236.1"/>
    <property type="molecule type" value="Genomic_DNA"/>
</dbReference>
<dbReference type="KEGG" id="dfa:DFA_08226"/>
<dbReference type="SUPFAM" id="SSF48403">
    <property type="entry name" value="Ankyrin repeat"/>
    <property type="match status" value="1"/>
</dbReference>
<dbReference type="SUPFAM" id="SSF140860">
    <property type="entry name" value="Pseudo ankyrin repeat-like"/>
    <property type="match status" value="1"/>
</dbReference>
<proteinExistence type="predicted"/>
<accession>F4Q5H7</accession>
<dbReference type="InterPro" id="IPR002110">
    <property type="entry name" value="Ankyrin_rpt"/>
</dbReference>
<dbReference type="Proteomes" id="UP000007797">
    <property type="component" value="Unassembled WGS sequence"/>
</dbReference>
<dbReference type="PANTHER" id="PTHR46586">
    <property type="entry name" value="ANKYRIN REPEAT-CONTAINING PROTEIN"/>
    <property type="match status" value="1"/>
</dbReference>
<dbReference type="RefSeq" id="XP_004355720.1">
    <property type="nucleotide sequence ID" value="XM_004355667.1"/>
</dbReference>
<dbReference type="GeneID" id="14868634"/>
<name>F4Q5H7_CACFS</name>
<dbReference type="PANTHER" id="PTHR46586:SF3">
    <property type="entry name" value="ANKYRIN REPEAT-CONTAINING PROTEIN"/>
    <property type="match status" value="1"/>
</dbReference>
<dbReference type="Pfam" id="PF12796">
    <property type="entry name" value="Ank_2"/>
    <property type="match status" value="1"/>
</dbReference>
<evidence type="ECO:0000313" key="2">
    <source>
        <dbReference type="Proteomes" id="UP000007797"/>
    </source>
</evidence>
<dbReference type="Pfam" id="PF13637">
    <property type="entry name" value="Ank_4"/>
    <property type="match status" value="1"/>
</dbReference>
<dbReference type="AlphaFoldDB" id="F4Q5H7"/>
<dbReference type="InterPro" id="IPR036770">
    <property type="entry name" value="Ankyrin_rpt-contain_sf"/>
</dbReference>
<keyword evidence="2" id="KW-1185">Reference proteome</keyword>
<evidence type="ECO:0008006" key="3">
    <source>
        <dbReference type="Google" id="ProtNLM"/>
    </source>
</evidence>
<dbReference type="InterPro" id="IPR052050">
    <property type="entry name" value="SecEffector_AnkRepeat"/>
</dbReference>
<gene>
    <name evidence="1" type="ORF">DFA_08226</name>
</gene>